<feature type="region of interest" description="Disordered" evidence="1">
    <location>
        <begin position="70"/>
        <end position="153"/>
    </location>
</feature>
<comment type="caution">
    <text evidence="3">The sequence shown here is derived from an EMBL/GenBank/DDBJ whole genome shotgun (WGS) entry which is preliminary data.</text>
</comment>
<keyword evidence="4" id="KW-1185">Reference proteome</keyword>
<evidence type="ECO:0000313" key="4">
    <source>
        <dbReference type="Proteomes" id="UP001163846"/>
    </source>
</evidence>
<feature type="signal peptide" evidence="2">
    <location>
        <begin position="1"/>
        <end position="25"/>
    </location>
</feature>
<feature type="chain" id="PRO_5041463133" evidence="2">
    <location>
        <begin position="26"/>
        <end position="153"/>
    </location>
</feature>
<dbReference type="Proteomes" id="UP001163846">
    <property type="component" value="Unassembled WGS sequence"/>
</dbReference>
<sequence>MLPVSVRIALLSAVALRLLLGSAYAAPHALRPGEREGSLDVHEPVPAYDSNLHARQLTGIIDALTDAGKAGSDAAKAGKGGSSSSKVSKSTKSEAKDQNKGNTTYAVMTPEMDIRELDDSNLETNDTATNADDNAWKAMKLNLPPKHSTTIQP</sequence>
<evidence type="ECO:0000313" key="3">
    <source>
        <dbReference type="EMBL" id="KAJ3844339.1"/>
    </source>
</evidence>
<protein>
    <submittedName>
        <fullName evidence="3">Uncharacterized protein</fullName>
    </submittedName>
</protein>
<dbReference type="AlphaFoldDB" id="A0AA38PK23"/>
<accession>A0AA38PK23</accession>
<evidence type="ECO:0000256" key="2">
    <source>
        <dbReference type="SAM" id="SignalP"/>
    </source>
</evidence>
<gene>
    <name evidence="3" type="ORF">F5878DRAFT_137414</name>
</gene>
<reference evidence="3" key="1">
    <citation type="submission" date="2022-08" db="EMBL/GenBank/DDBJ databases">
        <authorList>
            <consortium name="DOE Joint Genome Institute"/>
            <person name="Min B."/>
            <person name="Riley R."/>
            <person name="Sierra-Patev S."/>
            <person name="Naranjo-Ortiz M."/>
            <person name="Looney B."/>
            <person name="Konkel Z."/>
            <person name="Slot J.C."/>
            <person name="Sakamoto Y."/>
            <person name="Steenwyk J.L."/>
            <person name="Rokas A."/>
            <person name="Carro J."/>
            <person name="Camarero S."/>
            <person name="Ferreira P."/>
            <person name="Molpeceres G."/>
            <person name="Ruiz-Duenas F.J."/>
            <person name="Serrano A."/>
            <person name="Henrissat B."/>
            <person name="Drula E."/>
            <person name="Hughes K.W."/>
            <person name="Mata J.L."/>
            <person name="Ishikawa N.K."/>
            <person name="Vargas-Isla R."/>
            <person name="Ushijima S."/>
            <person name="Smith C.A."/>
            <person name="Ahrendt S."/>
            <person name="Andreopoulos W."/>
            <person name="He G."/>
            <person name="Labutti K."/>
            <person name="Lipzen A."/>
            <person name="Ng V."/>
            <person name="Sandor L."/>
            <person name="Barry K."/>
            <person name="Martinez A.T."/>
            <person name="Xiao Y."/>
            <person name="Gibbons J.G."/>
            <person name="Terashima K."/>
            <person name="Hibbett D.S."/>
            <person name="Grigoriev I.V."/>
        </authorList>
    </citation>
    <scope>NUCLEOTIDE SEQUENCE</scope>
    <source>
        <strain evidence="3">TFB9207</strain>
    </source>
</reference>
<keyword evidence="2" id="KW-0732">Signal</keyword>
<name>A0AA38PK23_9AGAR</name>
<feature type="compositionally biased region" description="Low complexity" evidence="1">
    <location>
        <begin position="70"/>
        <end position="90"/>
    </location>
</feature>
<organism evidence="3 4">
    <name type="scientific">Lentinula raphanica</name>
    <dbReference type="NCBI Taxonomy" id="153919"/>
    <lineage>
        <taxon>Eukaryota</taxon>
        <taxon>Fungi</taxon>
        <taxon>Dikarya</taxon>
        <taxon>Basidiomycota</taxon>
        <taxon>Agaricomycotina</taxon>
        <taxon>Agaricomycetes</taxon>
        <taxon>Agaricomycetidae</taxon>
        <taxon>Agaricales</taxon>
        <taxon>Marasmiineae</taxon>
        <taxon>Omphalotaceae</taxon>
        <taxon>Lentinula</taxon>
    </lineage>
</organism>
<evidence type="ECO:0000256" key="1">
    <source>
        <dbReference type="SAM" id="MobiDB-lite"/>
    </source>
</evidence>
<feature type="compositionally biased region" description="Low complexity" evidence="1">
    <location>
        <begin position="124"/>
        <end position="133"/>
    </location>
</feature>
<dbReference type="EMBL" id="MU805955">
    <property type="protein sequence ID" value="KAJ3844339.1"/>
    <property type="molecule type" value="Genomic_DNA"/>
</dbReference>
<proteinExistence type="predicted"/>